<dbReference type="RefSeq" id="WP_310248307.1">
    <property type="nucleotide sequence ID" value="NZ_JAVDXX010000001.1"/>
</dbReference>
<organism evidence="10 11">
    <name type="scientific">Pseudoglutamicibacter albus</name>
    <dbReference type="NCBI Taxonomy" id="98671"/>
    <lineage>
        <taxon>Bacteria</taxon>
        <taxon>Bacillati</taxon>
        <taxon>Actinomycetota</taxon>
        <taxon>Actinomycetes</taxon>
        <taxon>Micrococcales</taxon>
        <taxon>Micrococcaceae</taxon>
        <taxon>Pseudoglutamicibacter</taxon>
    </lineage>
</organism>
<evidence type="ECO:0000313" key="11">
    <source>
        <dbReference type="Proteomes" id="UP001180715"/>
    </source>
</evidence>
<reference evidence="10" key="1">
    <citation type="submission" date="2023-07" db="EMBL/GenBank/DDBJ databases">
        <title>Sequencing the genomes of 1000 actinobacteria strains.</title>
        <authorList>
            <person name="Klenk H.-P."/>
        </authorList>
    </citation>
    <scope>NUCLEOTIDE SEQUENCE</scope>
    <source>
        <strain evidence="10">DSM 13068</strain>
    </source>
</reference>
<evidence type="ECO:0000256" key="8">
    <source>
        <dbReference type="RuleBase" id="RU003684"/>
    </source>
</evidence>
<evidence type="ECO:0000256" key="1">
    <source>
        <dbReference type="ARBA" id="ARBA00022723"/>
    </source>
</evidence>
<feature type="binding site" evidence="5">
    <location>
        <position position="190"/>
    </location>
    <ligand>
        <name>Mn(2+)</name>
        <dbReference type="ChEBI" id="CHEBI:29035"/>
        <label>2</label>
    </ligand>
</feature>
<dbReference type="PROSITE" id="PS51409">
    <property type="entry name" value="ARGINASE_2"/>
    <property type="match status" value="1"/>
</dbReference>
<evidence type="ECO:0000313" key="10">
    <source>
        <dbReference type="EMBL" id="MDR7294494.1"/>
    </source>
</evidence>
<feature type="region of interest" description="Disordered" evidence="9">
    <location>
        <begin position="1"/>
        <end position="63"/>
    </location>
</feature>
<feature type="binding site" evidence="5">
    <location>
        <position position="277"/>
    </location>
    <ligand>
        <name>Mn(2+)</name>
        <dbReference type="ChEBI" id="CHEBI:29035"/>
        <label>2</label>
    </ligand>
</feature>
<dbReference type="InterPro" id="IPR005923">
    <property type="entry name" value="HutG"/>
</dbReference>
<dbReference type="CDD" id="cd09988">
    <property type="entry name" value="Formimidoylglutamase"/>
    <property type="match status" value="1"/>
</dbReference>
<feature type="compositionally biased region" description="Basic and acidic residues" evidence="9">
    <location>
        <begin position="13"/>
        <end position="22"/>
    </location>
</feature>
<comment type="catalytic activity">
    <reaction evidence="5">
        <text>N-formimidoyl-L-glutamate + H2O = formamide + L-glutamate</text>
        <dbReference type="Rhea" id="RHEA:22492"/>
        <dbReference type="ChEBI" id="CHEBI:15377"/>
        <dbReference type="ChEBI" id="CHEBI:16397"/>
        <dbReference type="ChEBI" id="CHEBI:29985"/>
        <dbReference type="ChEBI" id="CHEBI:58928"/>
        <dbReference type="EC" id="3.5.3.8"/>
    </reaction>
</comment>
<evidence type="ECO:0000256" key="4">
    <source>
        <dbReference type="ARBA" id="ARBA00023211"/>
    </source>
</evidence>
<sequence length="353" mass="37352">MFHIPPQPWTGRIDGDGPEHARWHSTIQPLHMHDAPGTVAPGSTLPPGSGAPGAEEPGLVEPGVVEPGTVLLGFASDEGVRRNQGRVGAAEGPQKLREMLASMAVHPKSGQPNYPRYDAGNINVTNSDLESGQAAFGERVTELLDAGHFTVGLGGGHEIAYASYLGVADHLARVHGGEPFTLGVLNLDAHFDLREAERPTSGTGFLQMYQAEAAAGRALHYGVVGISPASNTTTLFRQAKAMGAEFLLDTECGHREEVTGFIRDFSSSVDYLYLTIDLDVLPAATAPGVSAPAAYGVDLPTVHAAALTAARTKKLVHLDVAELNPSLDVDNRTARTAARLIDEIVRAHESTRK</sequence>
<protein>
    <recommendedName>
        <fullName evidence="5 6">Formimidoylglutamase</fullName>
        <ecNumber evidence="5 6">3.5.3.8</ecNumber>
    </recommendedName>
    <alternativeName>
        <fullName evidence="5">Formiminoglutamase</fullName>
    </alternativeName>
    <alternativeName>
        <fullName evidence="5">Formiminoglutamate hydrolase</fullName>
    </alternativeName>
</protein>
<keyword evidence="2 5" id="KW-0378">Hydrolase</keyword>
<dbReference type="EMBL" id="JAVDXX010000001">
    <property type="protein sequence ID" value="MDR7294494.1"/>
    <property type="molecule type" value="Genomic_DNA"/>
</dbReference>
<comment type="cofactor">
    <cofactor evidence="5">
        <name>Mn(2+)</name>
        <dbReference type="ChEBI" id="CHEBI:29035"/>
    </cofactor>
    <text evidence="5">Binds 2 manganese ions per subunit.</text>
</comment>
<feature type="binding site" evidence="5">
    <location>
        <position position="188"/>
    </location>
    <ligand>
        <name>Mn(2+)</name>
        <dbReference type="ChEBI" id="CHEBI:29035"/>
        <label>1</label>
    </ligand>
</feature>
<dbReference type="SUPFAM" id="SSF52768">
    <property type="entry name" value="Arginase/deacetylase"/>
    <property type="match status" value="1"/>
</dbReference>
<comment type="function">
    <text evidence="5">Catalyzes the conversion of N-formimidoyl-L-glutamate to L-glutamate and formamide.</text>
</comment>
<comment type="similarity">
    <text evidence="5 7 8">Belongs to the arginase family.</text>
</comment>
<dbReference type="PANTHER" id="PTHR11358:SF35">
    <property type="entry name" value="FORMIMIDOYLGLUTAMASE"/>
    <property type="match status" value="1"/>
</dbReference>
<comment type="caution">
    <text evidence="10">The sequence shown here is derived from an EMBL/GenBank/DDBJ whole genome shotgun (WGS) entry which is preliminary data.</text>
</comment>
<dbReference type="EC" id="3.5.3.8" evidence="5 6"/>
<dbReference type="PROSITE" id="PS01053">
    <property type="entry name" value="ARGINASE_1"/>
    <property type="match status" value="1"/>
</dbReference>
<feature type="binding site" evidence="5">
    <location>
        <position position="277"/>
    </location>
    <ligand>
        <name>Mn(2+)</name>
        <dbReference type="ChEBI" id="CHEBI:29035"/>
        <label>1</label>
    </ligand>
</feature>
<feature type="binding site" evidence="5">
    <location>
        <position position="157"/>
    </location>
    <ligand>
        <name>Mn(2+)</name>
        <dbReference type="ChEBI" id="CHEBI:29035"/>
        <label>1</label>
    </ligand>
</feature>
<accession>A0ABU1Z1J6</accession>
<evidence type="ECO:0000256" key="9">
    <source>
        <dbReference type="SAM" id="MobiDB-lite"/>
    </source>
</evidence>
<keyword evidence="4 5" id="KW-0464">Manganese</keyword>
<dbReference type="InterPro" id="IPR020855">
    <property type="entry name" value="Ureohydrolase_Mn_BS"/>
</dbReference>
<dbReference type="NCBIfam" id="TIGR01227">
    <property type="entry name" value="hutG"/>
    <property type="match status" value="1"/>
</dbReference>
<keyword evidence="1 5" id="KW-0479">Metal-binding</keyword>
<dbReference type="HAMAP" id="MF_00737">
    <property type="entry name" value="Formimidoylglutam"/>
    <property type="match status" value="1"/>
</dbReference>
<dbReference type="GO" id="GO:0050415">
    <property type="term" value="F:formimidoylglutamase activity"/>
    <property type="evidence" value="ECO:0007669"/>
    <property type="project" value="UniProtKB-EC"/>
</dbReference>
<evidence type="ECO:0000256" key="6">
    <source>
        <dbReference type="NCBIfam" id="TIGR01227"/>
    </source>
</evidence>
<dbReference type="Proteomes" id="UP001180715">
    <property type="component" value="Unassembled WGS sequence"/>
</dbReference>
<feature type="binding site" evidence="5">
    <location>
        <position position="192"/>
    </location>
    <ligand>
        <name>Mn(2+)</name>
        <dbReference type="ChEBI" id="CHEBI:29035"/>
        <label>1</label>
    </ligand>
</feature>
<comment type="pathway">
    <text evidence="5">Amino-acid degradation; L-histidine degradation into L-glutamate; L-glutamate from N-formimidoyl-L-glutamate (hydrolase route): step 1/1.</text>
</comment>
<dbReference type="InterPro" id="IPR023696">
    <property type="entry name" value="Ureohydrolase_dom_sf"/>
</dbReference>
<dbReference type="Gene3D" id="3.40.800.10">
    <property type="entry name" value="Ureohydrolase domain"/>
    <property type="match status" value="1"/>
</dbReference>
<dbReference type="Pfam" id="PF00491">
    <property type="entry name" value="Arginase"/>
    <property type="match status" value="1"/>
</dbReference>
<feature type="binding site" evidence="5">
    <location>
        <position position="188"/>
    </location>
    <ligand>
        <name>Mn(2+)</name>
        <dbReference type="ChEBI" id="CHEBI:29035"/>
        <label>2</label>
    </ligand>
</feature>
<dbReference type="PANTHER" id="PTHR11358">
    <property type="entry name" value="ARGINASE/AGMATINASE"/>
    <property type="match status" value="1"/>
</dbReference>
<keyword evidence="3 5" id="KW-0369">Histidine metabolism</keyword>
<feature type="compositionally biased region" description="Low complexity" evidence="9">
    <location>
        <begin position="46"/>
        <end position="63"/>
    </location>
</feature>
<evidence type="ECO:0000256" key="2">
    <source>
        <dbReference type="ARBA" id="ARBA00022801"/>
    </source>
</evidence>
<name>A0ABU1Z1J6_9MICC</name>
<proteinExistence type="inferred from homology"/>
<evidence type="ECO:0000256" key="3">
    <source>
        <dbReference type="ARBA" id="ARBA00022808"/>
    </source>
</evidence>
<gene>
    <name evidence="5" type="primary">hutG</name>
    <name evidence="10" type="ORF">J2S67_001762</name>
</gene>
<evidence type="ECO:0000256" key="5">
    <source>
        <dbReference type="HAMAP-Rule" id="MF_00737"/>
    </source>
</evidence>
<evidence type="ECO:0000256" key="7">
    <source>
        <dbReference type="PROSITE-ProRule" id="PRU00742"/>
    </source>
</evidence>
<keyword evidence="11" id="KW-1185">Reference proteome</keyword>
<feature type="binding site" evidence="5">
    <location>
        <position position="279"/>
    </location>
    <ligand>
        <name>Mn(2+)</name>
        <dbReference type="ChEBI" id="CHEBI:29035"/>
        <label>2</label>
    </ligand>
</feature>
<dbReference type="InterPro" id="IPR006035">
    <property type="entry name" value="Ureohydrolase"/>
</dbReference>